<dbReference type="Pfam" id="PF00583">
    <property type="entry name" value="Acetyltransf_1"/>
    <property type="match status" value="1"/>
</dbReference>
<dbReference type="PANTHER" id="PTHR43877:SF2">
    <property type="entry name" value="AMINOALKYLPHOSPHONATE N-ACETYLTRANSFERASE-RELATED"/>
    <property type="match status" value="1"/>
</dbReference>
<evidence type="ECO:0000256" key="1">
    <source>
        <dbReference type="ARBA" id="ARBA00022679"/>
    </source>
</evidence>
<dbReference type="Gene3D" id="3.40.630.30">
    <property type="match status" value="1"/>
</dbReference>
<dbReference type="Proteomes" id="UP000437862">
    <property type="component" value="Chromosome"/>
</dbReference>
<evidence type="ECO:0000313" key="6">
    <source>
        <dbReference type="Proteomes" id="UP000315112"/>
    </source>
</evidence>
<dbReference type="EMBL" id="CP046904">
    <property type="protein sequence ID" value="QGZ38782.1"/>
    <property type="molecule type" value="Genomic_DNA"/>
</dbReference>
<dbReference type="SUPFAM" id="SSF55729">
    <property type="entry name" value="Acyl-CoA N-acyltransferases (Nat)"/>
    <property type="match status" value="1"/>
</dbReference>
<keyword evidence="7" id="KW-1185">Reference proteome</keyword>
<evidence type="ECO:0000313" key="7">
    <source>
        <dbReference type="Proteomes" id="UP000437862"/>
    </source>
</evidence>
<dbReference type="OrthoDB" id="5525374at2"/>
<gene>
    <name evidence="4" type="ORF">GO485_06770</name>
    <name evidence="5" type="ORF">IP92_05168</name>
</gene>
<reference evidence="5 6" key="1">
    <citation type="journal article" date="2015" name="Stand. Genomic Sci.">
        <title>Genomic Encyclopedia of Bacterial and Archaeal Type Strains, Phase III: the genomes of soil and plant-associated and newly described type strains.</title>
        <authorList>
            <person name="Whitman W.B."/>
            <person name="Woyke T."/>
            <person name="Klenk H.P."/>
            <person name="Zhou Y."/>
            <person name="Lilburn T.G."/>
            <person name="Beck B.J."/>
            <person name="De Vos P."/>
            <person name="Vandamme P."/>
            <person name="Eisen J.A."/>
            <person name="Garrity G."/>
            <person name="Hugenholtz P."/>
            <person name="Kyrpides N.C."/>
        </authorList>
    </citation>
    <scope>NUCLEOTIDE SEQUENCE [LARGE SCALE GENOMIC DNA]</scope>
    <source>
        <strain evidence="5 6">CGMCC 1.10685</strain>
    </source>
</reference>
<dbReference type="InterPro" id="IPR016181">
    <property type="entry name" value="Acyl_CoA_acyltransferase"/>
</dbReference>
<dbReference type="CDD" id="cd04301">
    <property type="entry name" value="NAT_SF"/>
    <property type="match status" value="1"/>
</dbReference>
<dbReference type="PROSITE" id="PS51186">
    <property type="entry name" value="GNAT"/>
    <property type="match status" value="1"/>
</dbReference>
<evidence type="ECO:0000256" key="2">
    <source>
        <dbReference type="ARBA" id="ARBA00023315"/>
    </source>
</evidence>
<dbReference type="GO" id="GO:0005840">
    <property type="term" value="C:ribosome"/>
    <property type="evidence" value="ECO:0007669"/>
    <property type="project" value="UniProtKB-KW"/>
</dbReference>
<dbReference type="AlphaFoldDB" id="A0A562PFR4"/>
<dbReference type="InterPro" id="IPR000182">
    <property type="entry name" value="GNAT_dom"/>
</dbReference>
<protein>
    <submittedName>
        <fullName evidence="4">GNAT family N-acetyltransferase</fullName>
    </submittedName>
    <submittedName>
        <fullName evidence="5">Ribosomal protein S18 acetylase RimI-like enzyme</fullName>
    </submittedName>
</protein>
<keyword evidence="5" id="KW-0689">Ribosomal protein</keyword>
<dbReference type="Proteomes" id="UP000315112">
    <property type="component" value="Unassembled WGS sequence"/>
</dbReference>
<evidence type="ECO:0000313" key="5">
    <source>
        <dbReference type="EMBL" id="TWI42836.1"/>
    </source>
</evidence>
<keyword evidence="5" id="KW-0687">Ribonucleoprotein</keyword>
<dbReference type="EMBL" id="VLKW01000013">
    <property type="protein sequence ID" value="TWI42836.1"/>
    <property type="molecule type" value="Genomic_DNA"/>
</dbReference>
<feature type="domain" description="N-acetyltransferase" evidence="3">
    <location>
        <begin position="4"/>
        <end position="155"/>
    </location>
</feature>
<keyword evidence="2" id="KW-0012">Acyltransferase</keyword>
<accession>A0A562PFR4</accession>
<organism evidence="5 6">
    <name type="scientific">Pseudoduganella flava</name>
    <dbReference type="NCBI Taxonomy" id="871742"/>
    <lineage>
        <taxon>Bacteria</taxon>
        <taxon>Pseudomonadati</taxon>
        <taxon>Pseudomonadota</taxon>
        <taxon>Betaproteobacteria</taxon>
        <taxon>Burkholderiales</taxon>
        <taxon>Oxalobacteraceae</taxon>
        <taxon>Telluria group</taxon>
        <taxon>Pseudoduganella</taxon>
    </lineage>
</organism>
<proteinExistence type="predicted"/>
<evidence type="ECO:0000259" key="3">
    <source>
        <dbReference type="PROSITE" id="PS51186"/>
    </source>
</evidence>
<reference evidence="5" key="2">
    <citation type="submission" date="2019-07" db="EMBL/GenBank/DDBJ databases">
        <authorList>
            <person name="Whitman W."/>
            <person name="Huntemann M."/>
            <person name="Clum A."/>
            <person name="Pillay M."/>
            <person name="Palaniappan K."/>
            <person name="Varghese N."/>
            <person name="Mikhailova N."/>
            <person name="Stamatis D."/>
            <person name="Reddy T."/>
            <person name="Daum C."/>
            <person name="Shapiro N."/>
            <person name="Ivanova N."/>
            <person name="Kyrpides N."/>
            <person name="Woyke T."/>
        </authorList>
    </citation>
    <scope>NUCLEOTIDE SEQUENCE</scope>
    <source>
        <strain evidence="5">CGMCC 1.10685</strain>
    </source>
</reference>
<keyword evidence="1" id="KW-0808">Transferase</keyword>
<name>A0A562PFR4_9BURK</name>
<evidence type="ECO:0000313" key="4">
    <source>
        <dbReference type="EMBL" id="QGZ38782.1"/>
    </source>
</evidence>
<reference evidence="4 7" key="3">
    <citation type="submission" date="2019-12" db="EMBL/GenBank/DDBJ databases">
        <title>Draft Genome Sequences of Six Type Strains of the Genus Massilia.</title>
        <authorList>
            <person name="Miess H."/>
            <person name="Frediansyah A."/>
            <person name="Goeker M."/>
            <person name="Gross H."/>
        </authorList>
    </citation>
    <scope>NUCLEOTIDE SEQUENCE [LARGE SCALE GENOMIC DNA]</scope>
    <source>
        <strain evidence="4 7">DSM 26639</strain>
    </source>
</reference>
<dbReference type="InterPro" id="IPR050832">
    <property type="entry name" value="Bact_Acetyltransf"/>
</dbReference>
<dbReference type="RefSeq" id="WP_145880742.1">
    <property type="nucleotide sequence ID" value="NZ_CP046904.1"/>
</dbReference>
<dbReference type="PANTHER" id="PTHR43877">
    <property type="entry name" value="AMINOALKYLPHOSPHONATE N-ACETYLTRANSFERASE-RELATED-RELATED"/>
    <property type="match status" value="1"/>
</dbReference>
<dbReference type="GO" id="GO:0016747">
    <property type="term" value="F:acyltransferase activity, transferring groups other than amino-acyl groups"/>
    <property type="evidence" value="ECO:0007669"/>
    <property type="project" value="InterPro"/>
</dbReference>
<sequence length="155" mass="17309">MTSPMLRAQRPEDEAFLRHLYAMTRDDLRQLPLDPASLGALIDMQYEAQRTGYRAMYPRASYLVVERDGEPLGRAIVDENDEELRLVDIALLPQTRGQGIGTALIGIWQRAAAGRGKRVVLSVLHTNGRARRLYEALGFVACGGDGVRCELVWRG</sequence>